<evidence type="ECO:0000256" key="1">
    <source>
        <dbReference type="ARBA" id="ARBA00023125"/>
    </source>
</evidence>
<keyword evidence="1 2" id="KW-0238">DNA-binding</keyword>
<feature type="domain" description="HTH tetR-type" evidence="3">
    <location>
        <begin position="21"/>
        <end position="81"/>
    </location>
</feature>
<dbReference type="Gene3D" id="1.10.357.10">
    <property type="entry name" value="Tetracycline Repressor, domain 2"/>
    <property type="match status" value="1"/>
</dbReference>
<dbReference type="PANTHER" id="PTHR30055:SF226">
    <property type="entry name" value="HTH-TYPE TRANSCRIPTIONAL REGULATOR PKSA"/>
    <property type="match status" value="1"/>
</dbReference>
<dbReference type="EMBL" id="JAIULA010000001">
    <property type="protein sequence ID" value="MCP0885849.1"/>
    <property type="molecule type" value="Genomic_DNA"/>
</dbReference>
<sequence>MIEKNFSDLYSESLNKMSDLTPKQRKVLAAALELFSTQGFDATSSSQIAAKADVALGSVYQHFPNKHALLAAVLTPLFGSAFQRSISEFVTNTLSVHYESLDSFVTSLLSDRITYINNNFKEIKIMFGQLLTNKEFLQLLKDVFNHELLVEATPTIERLKEEGKLVNLPNDVIVQFFLGQFAVYFGKLLMEIKPRSLDEEITYSSKLVINALKPR</sequence>
<evidence type="ECO:0000313" key="4">
    <source>
        <dbReference type="EMBL" id="MCP0885849.1"/>
    </source>
</evidence>
<feature type="DNA-binding region" description="H-T-H motif" evidence="2">
    <location>
        <begin position="44"/>
        <end position="63"/>
    </location>
</feature>
<dbReference type="InterPro" id="IPR050109">
    <property type="entry name" value="HTH-type_TetR-like_transc_reg"/>
</dbReference>
<dbReference type="InterPro" id="IPR009057">
    <property type="entry name" value="Homeodomain-like_sf"/>
</dbReference>
<evidence type="ECO:0000313" key="5">
    <source>
        <dbReference type="Proteomes" id="UP001139006"/>
    </source>
</evidence>
<dbReference type="GO" id="GO:0000976">
    <property type="term" value="F:transcription cis-regulatory region binding"/>
    <property type="evidence" value="ECO:0007669"/>
    <property type="project" value="TreeGrafter"/>
</dbReference>
<dbReference type="PANTHER" id="PTHR30055">
    <property type="entry name" value="HTH-TYPE TRANSCRIPTIONAL REGULATOR RUTR"/>
    <property type="match status" value="1"/>
</dbReference>
<proteinExistence type="predicted"/>
<dbReference type="GO" id="GO:0003700">
    <property type="term" value="F:DNA-binding transcription factor activity"/>
    <property type="evidence" value="ECO:0007669"/>
    <property type="project" value="TreeGrafter"/>
</dbReference>
<reference evidence="4 5" key="1">
    <citation type="journal article" date="2023" name="Int. J. Syst. Evol. Microbiol.">
        <title>Ligilactobacillus ubinensis sp. nov., a novel species isolated from the wild ferment of a durian fruit (Durio zibethinus).</title>
        <authorList>
            <person name="Heng Y.C."/>
            <person name="Menon N."/>
            <person name="Chen B."/>
            <person name="Loo B.Z.L."/>
            <person name="Wong G.W.J."/>
            <person name="Lim A.C.H."/>
            <person name="Silvaraju S."/>
            <person name="Kittelmann S."/>
        </authorList>
    </citation>
    <scope>NUCLEOTIDE SEQUENCE [LARGE SCALE GENOMIC DNA]</scope>
    <source>
        <strain evidence="4 5">WILCCON 0076</strain>
    </source>
</reference>
<dbReference type="PRINTS" id="PR00455">
    <property type="entry name" value="HTHTETR"/>
</dbReference>
<dbReference type="Pfam" id="PF00440">
    <property type="entry name" value="TetR_N"/>
    <property type="match status" value="1"/>
</dbReference>
<dbReference type="Proteomes" id="UP001139006">
    <property type="component" value="Unassembled WGS sequence"/>
</dbReference>
<dbReference type="SUPFAM" id="SSF46689">
    <property type="entry name" value="Homeodomain-like"/>
    <property type="match status" value="1"/>
</dbReference>
<organism evidence="4 5">
    <name type="scientific">Ligilactobacillus ubinensis</name>
    <dbReference type="NCBI Taxonomy" id="2876789"/>
    <lineage>
        <taxon>Bacteria</taxon>
        <taxon>Bacillati</taxon>
        <taxon>Bacillota</taxon>
        <taxon>Bacilli</taxon>
        <taxon>Lactobacillales</taxon>
        <taxon>Lactobacillaceae</taxon>
        <taxon>Ligilactobacillus</taxon>
    </lineage>
</organism>
<dbReference type="RefSeq" id="WP_253358576.1">
    <property type="nucleotide sequence ID" value="NZ_JAIULA010000001.1"/>
</dbReference>
<name>A0A9X2FHK7_9LACO</name>
<gene>
    <name evidence="4" type="ORF">LB941_00690</name>
</gene>
<evidence type="ECO:0000256" key="2">
    <source>
        <dbReference type="PROSITE-ProRule" id="PRU00335"/>
    </source>
</evidence>
<evidence type="ECO:0000259" key="3">
    <source>
        <dbReference type="PROSITE" id="PS50977"/>
    </source>
</evidence>
<keyword evidence="5" id="KW-1185">Reference proteome</keyword>
<dbReference type="PROSITE" id="PS50977">
    <property type="entry name" value="HTH_TETR_2"/>
    <property type="match status" value="1"/>
</dbReference>
<comment type="caution">
    <text evidence="4">The sequence shown here is derived from an EMBL/GenBank/DDBJ whole genome shotgun (WGS) entry which is preliminary data.</text>
</comment>
<accession>A0A9X2FHK7</accession>
<protein>
    <submittedName>
        <fullName evidence="4">TetR/AcrR family transcriptional regulator</fullName>
    </submittedName>
</protein>
<dbReference type="InterPro" id="IPR001647">
    <property type="entry name" value="HTH_TetR"/>
</dbReference>
<dbReference type="AlphaFoldDB" id="A0A9X2FHK7"/>